<gene>
    <name evidence="2" type="ORF">SAMN04515666_10219</name>
</gene>
<dbReference type="Gene3D" id="3.40.50.150">
    <property type="entry name" value="Vaccinia Virus protein VP39"/>
    <property type="match status" value="1"/>
</dbReference>
<name>A0A1H7K0K3_9HYPH</name>
<evidence type="ECO:0000313" key="2">
    <source>
        <dbReference type="EMBL" id="SEK79497.1"/>
    </source>
</evidence>
<protein>
    <recommendedName>
        <fullName evidence="4">Methyltransferase domain-containing protein</fullName>
    </recommendedName>
</protein>
<evidence type="ECO:0000313" key="3">
    <source>
        <dbReference type="Proteomes" id="UP000199664"/>
    </source>
</evidence>
<evidence type="ECO:0008006" key="4">
    <source>
        <dbReference type="Google" id="ProtNLM"/>
    </source>
</evidence>
<dbReference type="STRING" id="1036779.SAMN04515666_10219"/>
<dbReference type="AlphaFoldDB" id="A0A1H7K0K3"/>
<dbReference type="OrthoDB" id="9804312at2"/>
<accession>A0A1H7K0K3</accession>
<dbReference type="Proteomes" id="UP000199664">
    <property type="component" value="Unassembled WGS sequence"/>
</dbReference>
<organism evidence="2 3">
    <name type="scientific">Bosea lupini</name>
    <dbReference type="NCBI Taxonomy" id="1036779"/>
    <lineage>
        <taxon>Bacteria</taxon>
        <taxon>Pseudomonadati</taxon>
        <taxon>Pseudomonadota</taxon>
        <taxon>Alphaproteobacteria</taxon>
        <taxon>Hyphomicrobiales</taxon>
        <taxon>Boseaceae</taxon>
        <taxon>Bosea</taxon>
    </lineage>
</organism>
<dbReference type="SUPFAM" id="SSF53335">
    <property type="entry name" value="S-adenosyl-L-methionine-dependent methyltransferases"/>
    <property type="match status" value="1"/>
</dbReference>
<dbReference type="InterPro" id="IPR029063">
    <property type="entry name" value="SAM-dependent_MTases_sf"/>
</dbReference>
<dbReference type="EMBL" id="FOAN01000002">
    <property type="protein sequence ID" value="SEK79497.1"/>
    <property type="molecule type" value="Genomic_DNA"/>
</dbReference>
<keyword evidence="3" id="KW-1185">Reference proteome</keyword>
<reference evidence="3" key="1">
    <citation type="submission" date="2016-10" db="EMBL/GenBank/DDBJ databases">
        <authorList>
            <person name="Varghese N."/>
            <person name="Submissions S."/>
        </authorList>
    </citation>
    <scope>NUCLEOTIDE SEQUENCE [LARGE SCALE GENOMIC DNA]</scope>
    <source>
        <strain evidence="3">LMG 26383,CCUG 61248,R- 45681</strain>
    </source>
</reference>
<dbReference type="RefSeq" id="WP_091830691.1">
    <property type="nucleotide sequence ID" value="NZ_FOAN01000002.1"/>
</dbReference>
<proteinExistence type="predicted"/>
<sequence length="217" mass="23414">MSAPETVKEAVQASRTASNSSTLAGYEGCADDYAATTAPKPRADDQPALVELLKLVPPGSHLLEIGSGPGWDADWLEERELAVRRTDGAQSFVQLQAGRGRRADLLDVIRDPLGGPYDGVVALYVLQHVEREILPSVLARIAEAIREGGVFLLALREGQGESVEIGTKGNAYYVALWPRSEIIAILAALGLGLHWSHSFEGRDGRWLTALFWKGTLA</sequence>
<evidence type="ECO:0000256" key="1">
    <source>
        <dbReference type="SAM" id="MobiDB-lite"/>
    </source>
</evidence>
<dbReference type="CDD" id="cd02440">
    <property type="entry name" value="AdoMet_MTases"/>
    <property type="match status" value="1"/>
</dbReference>
<dbReference type="Pfam" id="PF13489">
    <property type="entry name" value="Methyltransf_23"/>
    <property type="match status" value="1"/>
</dbReference>
<feature type="region of interest" description="Disordered" evidence="1">
    <location>
        <begin position="1"/>
        <end position="24"/>
    </location>
</feature>
<feature type="compositionally biased region" description="Polar residues" evidence="1">
    <location>
        <begin position="13"/>
        <end position="23"/>
    </location>
</feature>